<keyword evidence="5" id="KW-1185">Reference proteome</keyword>
<organism evidence="4 5">
    <name type="scientific">Streptodolium elevatio</name>
    <dbReference type="NCBI Taxonomy" id="3157996"/>
    <lineage>
        <taxon>Bacteria</taxon>
        <taxon>Bacillati</taxon>
        <taxon>Actinomycetota</taxon>
        <taxon>Actinomycetes</taxon>
        <taxon>Kitasatosporales</taxon>
        <taxon>Streptomycetaceae</taxon>
        <taxon>Streptodolium</taxon>
    </lineage>
</organism>
<name>A0ABV3DQS5_9ACTN</name>
<comment type="caution">
    <text evidence="4">The sequence shown here is derived from an EMBL/GenBank/DDBJ whole genome shotgun (WGS) entry which is preliminary data.</text>
</comment>
<dbReference type="Proteomes" id="UP001551482">
    <property type="component" value="Unassembled WGS sequence"/>
</dbReference>
<evidence type="ECO:0000259" key="3">
    <source>
        <dbReference type="Pfam" id="PF04536"/>
    </source>
</evidence>
<sequence>MHRRSRAHRRGPAEGWERMRRLARMFAAAVILGFAALPALPGTPAPAAHAEGPVTLSSGQVTDKVGALDGRKDEVETALARLDQSQRLQLFVVYVRDFSGQSPAAWANTTAVRNGLGRDDLLLAVATGARQYYVSVDNAARLTEAQVDEVSRIAIEPHLRENDWAGAAIGAADGYTAMLSGAPVVPGPIVPGAANPDGDGGDGGGVPGWVPAVAVGGVAVAGGYLFVRHRRAGRDETGAAPVPGGVPLAELDKSASRLLVETDDAVRTSEQELGFATAEFGEEAVVPFAAALDFARTELGAAFRIRQRLDDDVPEDDAAKRAMLTEITARCTEANRRLDEQSDAFDRLRDLEANAPQVAAQVARDAATLSQAVEPARATLAQLTRRYADSALAPVADNADQAAERLAFVQDALTDADREHTAGRTGPAAVSVQAAEAAVAQVGQLLDAVHRRAAELDAAAASLPGLIAETRADLAEADAVVAAGRNDPALVGLIARARGELADAAPQPEPGSAPTDPIAAARRIEEADAALDKALADVRDEQDRVRRARAGLDQALGAARAEVAAASDFVTTNRGAVGGTARTRLGEAQRHLDQAHASASADPVAALAEAQRSAALAGEAIGLAQQDVQRFRGGYGGGAGGTGGGFGGGLGGGFGGGGGGFGNLAGVVLGGILINGGLGGGRSGGRGGGRGGGPGPGSFGGSGTRGRRGGGGRF</sequence>
<dbReference type="InterPro" id="IPR007621">
    <property type="entry name" value="TPM_dom"/>
</dbReference>
<dbReference type="EMBL" id="JBEZFP010000110">
    <property type="protein sequence ID" value="MEU8138107.1"/>
    <property type="molecule type" value="Genomic_DNA"/>
</dbReference>
<protein>
    <submittedName>
        <fullName evidence="4">TPM domain-containing protein</fullName>
    </submittedName>
</protein>
<evidence type="ECO:0000256" key="2">
    <source>
        <dbReference type="SAM" id="MobiDB-lite"/>
    </source>
</evidence>
<dbReference type="Gene3D" id="3.10.310.50">
    <property type="match status" value="1"/>
</dbReference>
<dbReference type="Pfam" id="PF04536">
    <property type="entry name" value="TPM_phosphatase"/>
    <property type="match status" value="1"/>
</dbReference>
<feature type="compositionally biased region" description="Gly residues" evidence="2">
    <location>
        <begin position="683"/>
        <end position="704"/>
    </location>
</feature>
<evidence type="ECO:0000256" key="1">
    <source>
        <dbReference type="SAM" id="Coils"/>
    </source>
</evidence>
<feature type="domain" description="TPM" evidence="3">
    <location>
        <begin position="61"/>
        <end position="175"/>
    </location>
</feature>
<reference evidence="4 5" key="1">
    <citation type="submission" date="2024-06" db="EMBL/GenBank/DDBJ databases">
        <title>The Natural Products Discovery Center: Release of the First 8490 Sequenced Strains for Exploring Actinobacteria Biosynthetic Diversity.</title>
        <authorList>
            <person name="Kalkreuter E."/>
            <person name="Kautsar S.A."/>
            <person name="Yang D."/>
            <person name="Bader C.D."/>
            <person name="Teijaro C.N."/>
            <person name="Fluegel L."/>
            <person name="Davis C.M."/>
            <person name="Simpson J.R."/>
            <person name="Lauterbach L."/>
            <person name="Steele A.D."/>
            <person name="Gui C."/>
            <person name="Meng S."/>
            <person name="Li G."/>
            <person name="Viehrig K."/>
            <person name="Ye F."/>
            <person name="Su P."/>
            <person name="Kiefer A.F."/>
            <person name="Nichols A."/>
            <person name="Cepeda A.J."/>
            <person name="Yan W."/>
            <person name="Fan B."/>
            <person name="Jiang Y."/>
            <person name="Adhikari A."/>
            <person name="Zheng C.-J."/>
            <person name="Schuster L."/>
            <person name="Cowan T.M."/>
            <person name="Smanski M.J."/>
            <person name="Chevrette M.G."/>
            <person name="De Carvalho L.P.S."/>
            <person name="Shen B."/>
        </authorList>
    </citation>
    <scope>NUCLEOTIDE SEQUENCE [LARGE SCALE GENOMIC DNA]</scope>
    <source>
        <strain evidence="4 5">NPDC048946</strain>
    </source>
</reference>
<keyword evidence="1" id="KW-0175">Coiled coil</keyword>
<gene>
    <name evidence="4" type="ORF">AB0C36_31935</name>
</gene>
<feature type="region of interest" description="Disordered" evidence="2">
    <location>
        <begin position="683"/>
        <end position="714"/>
    </location>
</feature>
<proteinExistence type="predicted"/>
<feature type="coiled-coil region" evidence="1">
    <location>
        <begin position="324"/>
        <end position="351"/>
    </location>
</feature>
<evidence type="ECO:0000313" key="5">
    <source>
        <dbReference type="Proteomes" id="UP001551482"/>
    </source>
</evidence>
<feature type="compositionally biased region" description="Basic residues" evidence="2">
    <location>
        <begin position="705"/>
        <end position="714"/>
    </location>
</feature>
<accession>A0ABV3DQS5</accession>
<evidence type="ECO:0000313" key="4">
    <source>
        <dbReference type="EMBL" id="MEU8138107.1"/>
    </source>
</evidence>